<keyword evidence="4" id="KW-1185">Reference proteome</keyword>
<dbReference type="GO" id="GO:0006950">
    <property type="term" value="P:response to stress"/>
    <property type="evidence" value="ECO:0007669"/>
    <property type="project" value="UniProtKB-ARBA"/>
</dbReference>
<dbReference type="RefSeq" id="WP_100714022.1">
    <property type="nucleotide sequence ID" value="NZ_NPDY01000009.1"/>
</dbReference>
<dbReference type="EMBL" id="NPDY01000009">
    <property type="protein sequence ID" value="PJZ69460.1"/>
    <property type="molecule type" value="Genomic_DNA"/>
</dbReference>
<evidence type="ECO:0000313" key="5">
    <source>
        <dbReference type="Proteomes" id="UP000231990"/>
    </source>
</evidence>
<dbReference type="AlphaFoldDB" id="A0A2M9ZJQ2"/>
<comment type="caution">
    <text evidence="3">The sequence shown here is derived from an EMBL/GenBank/DDBJ whole genome shotgun (WGS) entry which is preliminary data.</text>
</comment>
<protein>
    <recommendedName>
        <fullName evidence="1">SprT-like domain-containing protein</fullName>
    </recommendedName>
</protein>
<name>A0A2M9ZJQ2_9LEPT</name>
<evidence type="ECO:0000313" key="3">
    <source>
        <dbReference type="EMBL" id="PJZ72285.1"/>
    </source>
</evidence>
<organism evidence="3 5">
    <name type="scientific">Leptospira perolatii</name>
    <dbReference type="NCBI Taxonomy" id="2023191"/>
    <lineage>
        <taxon>Bacteria</taxon>
        <taxon>Pseudomonadati</taxon>
        <taxon>Spirochaetota</taxon>
        <taxon>Spirochaetia</taxon>
        <taxon>Leptospirales</taxon>
        <taxon>Leptospiraceae</taxon>
        <taxon>Leptospira</taxon>
    </lineage>
</organism>
<feature type="domain" description="SprT-like" evidence="1">
    <location>
        <begin position="124"/>
        <end position="218"/>
    </location>
</feature>
<dbReference type="EMBL" id="NPDZ01000011">
    <property type="protein sequence ID" value="PJZ72285.1"/>
    <property type="molecule type" value="Genomic_DNA"/>
</dbReference>
<reference evidence="4 5" key="1">
    <citation type="submission" date="2017-07" db="EMBL/GenBank/DDBJ databases">
        <title>Leptospira spp. isolated from tropical soils.</title>
        <authorList>
            <person name="Thibeaux R."/>
            <person name="Iraola G."/>
            <person name="Ferres I."/>
            <person name="Bierque E."/>
            <person name="Girault D."/>
            <person name="Soupe-Gilbert M.-E."/>
            <person name="Picardeau M."/>
            <person name="Goarant C."/>
        </authorList>
    </citation>
    <scope>NUCLEOTIDE SEQUENCE [LARGE SCALE GENOMIC DNA]</scope>
    <source>
        <strain evidence="3 5">FH1-B-B1</strain>
        <strain evidence="2 4">FH1-B-C1</strain>
    </source>
</reference>
<dbReference type="InterPro" id="IPR006640">
    <property type="entry name" value="SprT-like_domain"/>
</dbReference>
<evidence type="ECO:0000313" key="2">
    <source>
        <dbReference type="EMBL" id="PJZ69460.1"/>
    </source>
</evidence>
<dbReference type="Pfam" id="PF10263">
    <property type="entry name" value="SprT-like"/>
    <property type="match status" value="1"/>
</dbReference>
<sequence>MDEKDVRFQWENRLIEIWKELSPRSRKNFRLSLHRIQIKFFPYKNGNSSIRFAKGTLEVKFHTAFQNCDDSVSDSLVRLLFSRLLGLKVQEQWRENIHSFLDQNLARQRTRKVKLHQAGAYFDLQEIFSKIATEYFREFDLSKLQIGWSNRNGFRRLGSFERESNSIRISPVLDNQSVPLFVMEHLVHHEILHYLIPVKRSKGKHIIHGFDFKRREREYADFSRADLWIKREYQQYLRDWHSKNGIRTSSLRKRYLYT</sequence>
<dbReference type="OrthoDB" id="342878at2"/>
<dbReference type="Proteomes" id="UP000231962">
    <property type="component" value="Unassembled WGS sequence"/>
</dbReference>
<accession>A0A2M9ZJQ2</accession>
<evidence type="ECO:0000259" key="1">
    <source>
        <dbReference type="Pfam" id="PF10263"/>
    </source>
</evidence>
<gene>
    <name evidence="2" type="ORF">CH360_10640</name>
    <name evidence="3" type="ORF">CH373_15300</name>
</gene>
<evidence type="ECO:0000313" key="4">
    <source>
        <dbReference type="Proteomes" id="UP000231962"/>
    </source>
</evidence>
<proteinExistence type="predicted"/>
<dbReference type="Proteomes" id="UP000231990">
    <property type="component" value="Unassembled WGS sequence"/>
</dbReference>